<name>A0A6L2PCG0_COPFO</name>
<dbReference type="PANTHER" id="PTHR34339">
    <property type="entry name" value="STIMULATOR OF INTERFERON GENES PROTEIN"/>
    <property type="match status" value="1"/>
</dbReference>
<dbReference type="GO" id="GO:0005776">
    <property type="term" value="C:autophagosome"/>
    <property type="evidence" value="ECO:0007669"/>
    <property type="project" value="TreeGrafter"/>
</dbReference>
<dbReference type="InterPro" id="IPR055432">
    <property type="entry name" value="STING_LBD"/>
</dbReference>
<proteinExistence type="predicted"/>
<dbReference type="Gene3D" id="3.40.50.12100">
    <property type="entry name" value="Stimulator of interferon genes protein"/>
    <property type="match status" value="1"/>
</dbReference>
<dbReference type="EMBL" id="BLKM01010425">
    <property type="protein sequence ID" value="GFG30056.1"/>
    <property type="molecule type" value="Genomic_DNA"/>
</dbReference>
<dbReference type="OrthoDB" id="6053839at2759"/>
<dbReference type="GO" id="GO:0045087">
    <property type="term" value="P:innate immune response"/>
    <property type="evidence" value="ECO:0007669"/>
    <property type="project" value="TreeGrafter"/>
</dbReference>
<dbReference type="InterPro" id="IPR038623">
    <property type="entry name" value="STING_C_sf"/>
</dbReference>
<dbReference type="InterPro" id="IPR033952">
    <property type="entry name" value="STING_C"/>
</dbReference>
<feature type="transmembrane region" description="Helical" evidence="1">
    <location>
        <begin position="100"/>
        <end position="121"/>
    </location>
</feature>
<evidence type="ECO:0000256" key="1">
    <source>
        <dbReference type="SAM" id="Phobius"/>
    </source>
</evidence>
<dbReference type="Proteomes" id="UP000502823">
    <property type="component" value="Unassembled WGS sequence"/>
</dbReference>
<accession>A0A6L2PCG0</accession>
<evidence type="ECO:0000313" key="3">
    <source>
        <dbReference type="EMBL" id="GFG30056.1"/>
    </source>
</evidence>
<feature type="domain" description="STING ligand-binding" evidence="2">
    <location>
        <begin position="221"/>
        <end position="423"/>
    </location>
</feature>
<protein>
    <recommendedName>
        <fullName evidence="2">STING ligand-binding domain-containing protein</fullName>
    </recommendedName>
</protein>
<dbReference type="GO" id="GO:0061709">
    <property type="term" value="P:reticulophagy"/>
    <property type="evidence" value="ECO:0007669"/>
    <property type="project" value="TreeGrafter"/>
</dbReference>
<dbReference type="GO" id="GO:0005789">
    <property type="term" value="C:endoplasmic reticulum membrane"/>
    <property type="evidence" value="ECO:0007669"/>
    <property type="project" value="TreeGrafter"/>
</dbReference>
<sequence>MDRELIIPPGLPSDRGNRAHIGMLCLSVILLMVGGVMLWYYEGIEEAIRYGDKQEILATPMKQVAYHTASHVHSATMENSILAATTTCKMNKILKSTTPVIEGVTGAAVGIFTAVLLHVAWRTCWLIEELHHIPGRYPDKISAVGKAYTCNKIASGAGIISLIISLLTWVVCGNPYVSLWTKGPVAYMMPFLTGFSFCKLIDMEESTLHTSLQIEKMKGLDYGSGMAYNFFYGYLRLVLPESGAVAAKGIKTRIETFINHHHIVHSAFPVKKLFILIPQNLYTPTDLREVSTDWPHHSEYWMEAAVSLEPQEFDRAGVKQRTYKNSVYKIWNRDSKDARPVYVVAEGATPLKTFYEVIKMNGQMSRVFKEHQHDIVSAFYETLRDIIRDSDDCRDVCELVYYIDTEGDKKVNVARIILERLQQLTGRDSTQRHGH</sequence>
<dbReference type="GO" id="GO:0061507">
    <property type="term" value="F:2',3'-cyclic GMP-AMP binding"/>
    <property type="evidence" value="ECO:0007669"/>
    <property type="project" value="TreeGrafter"/>
</dbReference>
<comment type="caution">
    <text evidence="3">The sequence shown here is derived from an EMBL/GenBank/DDBJ whole genome shotgun (WGS) entry which is preliminary data.</text>
</comment>
<keyword evidence="1" id="KW-1133">Transmembrane helix</keyword>
<feature type="transmembrane region" description="Helical" evidence="1">
    <location>
        <begin position="153"/>
        <end position="172"/>
    </location>
</feature>
<reference evidence="4" key="1">
    <citation type="submission" date="2020-01" db="EMBL/GenBank/DDBJ databases">
        <title>Draft genome sequence of the Termite Coptotermes fromosanus.</title>
        <authorList>
            <person name="Itakura S."/>
            <person name="Yosikawa Y."/>
            <person name="Umezawa K."/>
        </authorList>
    </citation>
    <scope>NUCLEOTIDE SEQUENCE [LARGE SCALE GENOMIC DNA]</scope>
</reference>
<dbReference type="GO" id="GO:0002218">
    <property type="term" value="P:activation of innate immune response"/>
    <property type="evidence" value="ECO:0007669"/>
    <property type="project" value="InterPro"/>
</dbReference>
<dbReference type="PANTHER" id="PTHR34339:SF1">
    <property type="entry name" value="STIMULATOR OF INTERFERON GENES PROTEIN"/>
    <property type="match status" value="1"/>
</dbReference>
<organism evidence="3 4">
    <name type="scientific">Coptotermes formosanus</name>
    <name type="common">Formosan subterranean termite</name>
    <dbReference type="NCBI Taxonomy" id="36987"/>
    <lineage>
        <taxon>Eukaryota</taxon>
        <taxon>Metazoa</taxon>
        <taxon>Ecdysozoa</taxon>
        <taxon>Arthropoda</taxon>
        <taxon>Hexapoda</taxon>
        <taxon>Insecta</taxon>
        <taxon>Pterygota</taxon>
        <taxon>Neoptera</taxon>
        <taxon>Polyneoptera</taxon>
        <taxon>Dictyoptera</taxon>
        <taxon>Blattodea</taxon>
        <taxon>Blattoidea</taxon>
        <taxon>Termitoidae</taxon>
        <taxon>Rhinotermitidae</taxon>
        <taxon>Coptotermes</taxon>
    </lineage>
</organism>
<keyword evidence="1" id="KW-0812">Transmembrane</keyword>
<evidence type="ECO:0000313" key="4">
    <source>
        <dbReference type="Proteomes" id="UP000502823"/>
    </source>
</evidence>
<keyword evidence="4" id="KW-1185">Reference proteome</keyword>
<dbReference type="GO" id="GO:0000045">
    <property type="term" value="P:autophagosome assembly"/>
    <property type="evidence" value="ECO:0007669"/>
    <property type="project" value="TreeGrafter"/>
</dbReference>
<dbReference type="CDD" id="cd12146">
    <property type="entry name" value="STING_C"/>
    <property type="match status" value="1"/>
</dbReference>
<dbReference type="Pfam" id="PF15009">
    <property type="entry name" value="STING_LBD"/>
    <property type="match status" value="1"/>
</dbReference>
<dbReference type="GO" id="GO:0016239">
    <property type="term" value="P:positive regulation of macroautophagy"/>
    <property type="evidence" value="ECO:0007669"/>
    <property type="project" value="TreeGrafter"/>
</dbReference>
<dbReference type="InParanoid" id="A0A6L2PCG0"/>
<dbReference type="Gene3D" id="1.20.5.5200">
    <property type="match status" value="1"/>
</dbReference>
<gene>
    <name evidence="3" type="ORF">Cfor_06131</name>
</gene>
<feature type="transmembrane region" description="Helical" evidence="1">
    <location>
        <begin position="20"/>
        <end position="41"/>
    </location>
</feature>
<keyword evidence="1" id="KW-0472">Membrane</keyword>
<dbReference type="AlphaFoldDB" id="A0A6L2PCG0"/>
<evidence type="ECO:0000259" key="2">
    <source>
        <dbReference type="Pfam" id="PF15009"/>
    </source>
</evidence>
<dbReference type="GO" id="GO:0032481">
    <property type="term" value="P:positive regulation of type I interferon production"/>
    <property type="evidence" value="ECO:0007669"/>
    <property type="project" value="InterPro"/>
</dbReference>
<dbReference type="FunCoup" id="A0A6L2PCG0">
    <property type="interactions" value="231"/>
</dbReference>
<dbReference type="InterPro" id="IPR029158">
    <property type="entry name" value="STING"/>
</dbReference>
<dbReference type="GO" id="GO:0035438">
    <property type="term" value="F:cyclic-di-GMP binding"/>
    <property type="evidence" value="ECO:0007669"/>
    <property type="project" value="InterPro"/>
</dbReference>